<name>A0A1G2UZ76_9BACT</name>
<organism evidence="1 2">
    <name type="scientific">Candidatus Zambryskibacteria bacterium RIFOXYC1_FULL_39_10</name>
    <dbReference type="NCBI Taxonomy" id="1802779"/>
    <lineage>
        <taxon>Bacteria</taxon>
        <taxon>Candidatus Zambryskiibacteriota</taxon>
    </lineage>
</organism>
<dbReference type="Proteomes" id="UP000177697">
    <property type="component" value="Unassembled WGS sequence"/>
</dbReference>
<dbReference type="InterPro" id="IPR054221">
    <property type="entry name" value="DUF6941"/>
</dbReference>
<protein>
    <submittedName>
        <fullName evidence="1">Uncharacterized protein</fullName>
    </submittedName>
</protein>
<comment type="caution">
    <text evidence="1">The sequence shown here is derived from an EMBL/GenBank/DDBJ whole genome shotgun (WGS) entry which is preliminary data.</text>
</comment>
<dbReference type="Pfam" id="PF22091">
    <property type="entry name" value="DUF6941"/>
    <property type="match status" value="1"/>
</dbReference>
<sequence>MANIKLRNIFICENVIVSFNGQPSLINLVSTITSNAFPAMHPKISILVSISGDNGIYDEKIEIVSVDDDKLIAQVNGKAEIKNAGASNFIGNFINTVFPKEGKYWFRVSVSGNILSNKEDHLFELKKI</sequence>
<evidence type="ECO:0000313" key="1">
    <source>
        <dbReference type="EMBL" id="OHB14683.1"/>
    </source>
</evidence>
<evidence type="ECO:0000313" key="2">
    <source>
        <dbReference type="Proteomes" id="UP000177697"/>
    </source>
</evidence>
<reference evidence="1 2" key="1">
    <citation type="journal article" date="2016" name="Nat. Commun.">
        <title>Thousands of microbial genomes shed light on interconnected biogeochemical processes in an aquifer system.</title>
        <authorList>
            <person name="Anantharaman K."/>
            <person name="Brown C.T."/>
            <person name="Hug L.A."/>
            <person name="Sharon I."/>
            <person name="Castelle C.J."/>
            <person name="Probst A.J."/>
            <person name="Thomas B.C."/>
            <person name="Singh A."/>
            <person name="Wilkins M.J."/>
            <person name="Karaoz U."/>
            <person name="Brodie E.L."/>
            <person name="Williams K.H."/>
            <person name="Hubbard S.S."/>
            <person name="Banfield J.F."/>
        </authorList>
    </citation>
    <scope>NUCLEOTIDE SEQUENCE [LARGE SCALE GENOMIC DNA]</scope>
</reference>
<accession>A0A1G2UZ76</accession>
<proteinExistence type="predicted"/>
<gene>
    <name evidence="1" type="ORF">A2431_00540</name>
</gene>
<dbReference type="EMBL" id="MHWW01000017">
    <property type="protein sequence ID" value="OHB14683.1"/>
    <property type="molecule type" value="Genomic_DNA"/>
</dbReference>
<dbReference type="AlphaFoldDB" id="A0A1G2UZ76"/>